<evidence type="ECO:0000313" key="3">
    <source>
        <dbReference type="Proteomes" id="UP001302120"/>
    </source>
</evidence>
<organism evidence="2 3">
    <name type="scientific">Nodularia harveyana UHCC-0300</name>
    <dbReference type="NCBI Taxonomy" id="2974287"/>
    <lineage>
        <taxon>Bacteria</taxon>
        <taxon>Bacillati</taxon>
        <taxon>Cyanobacteriota</taxon>
        <taxon>Cyanophyceae</taxon>
        <taxon>Nostocales</taxon>
        <taxon>Nodulariaceae</taxon>
        <taxon>Nodularia</taxon>
    </lineage>
</organism>
<dbReference type="Pfam" id="PF00534">
    <property type="entry name" value="Glycos_transf_1"/>
    <property type="match status" value="1"/>
</dbReference>
<keyword evidence="3" id="KW-1185">Reference proteome</keyword>
<gene>
    <name evidence="2" type="ORF">VB620_18485</name>
</gene>
<dbReference type="Gene3D" id="3.40.50.2000">
    <property type="entry name" value="Glycogen Phosphorylase B"/>
    <property type="match status" value="1"/>
</dbReference>
<keyword evidence="2" id="KW-0808">Transferase</keyword>
<dbReference type="SUPFAM" id="SSF53756">
    <property type="entry name" value="UDP-Glycosyltransferase/glycogen phosphorylase"/>
    <property type="match status" value="1"/>
</dbReference>
<keyword evidence="2" id="KW-0328">Glycosyltransferase</keyword>
<proteinExistence type="predicted"/>
<dbReference type="RefSeq" id="WP_323197620.1">
    <property type="nucleotide sequence ID" value="NZ_JAYGHG010000040.1"/>
</dbReference>
<evidence type="ECO:0000259" key="1">
    <source>
        <dbReference type="Pfam" id="PF00534"/>
    </source>
</evidence>
<dbReference type="InterPro" id="IPR001296">
    <property type="entry name" value="Glyco_trans_1"/>
</dbReference>
<dbReference type="GO" id="GO:0016757">
    <property type="term" value="F:glycosyltransferase activity"/>
    <property type="evidence" value="ECO:0007669"/>
    <property type="project" value="UniProtKB-KW"/>
</dbReference>
<feature type="domain" description="Glycosyl transferase family 1" evidence="1">
    <location>
        <begin position="218"/>
        <end position="374"/>
    </location>
</feature>
<dbReference type="Proteomes" id="UP001302120">
    <property type="component" value="Unassembled WGS sequence"/>
</dbReference>
<comment type="caution">
    <text evidence="2">The sequence shown here is derived from an EMBL/GenBank/DDBJ whole genome shotgun (WGS) entry which is preliminary data.</text>
</comment>
<name>A0ABU5UJR0_9CYAN</name>
<dbReference type="EC" id="2.4.-.-" evidence="2"/>
<accession>A0ABU5UJR0</accession>
<evidence type="ECO:0000313" key="2">
    <source>
        <dbReference type="EMBL" id="MEA5583320.1"/>
    </source>
</evidence>
<protein>
    <submittedName>
        <fullName evidence="2">Glycosyltransferase</fullName>
        <ecNumber evidence="2">2.4.-.-</ecNumber>
    </submittedName>
</protein>
<dbReference type="EMBL" id="JAYGHG010000040">
    <property type="protein sequence ID" value="MEA5583320.1"/>
    <property type="molecule type" value="Genomic_DNA"/>
</dbReference>
<reference evidence="2 3" key="1">
    <citation type="submission" date="2023-12" db="EMBL/GenBank/DDBJ databases">
        <title>Baltic Sea Cyanobacteria.</title>
        <authorList>
            <person name="Delbaje E."/>
            <person name="Fewer D.P."/>
            <person name="Shishido T.K."/>
        </authorList>
    </citation>
    <scope>NUCLEOTIDE SEQUENCE [LARGE SCALE GENOMIC DNA]</scope>
    <source>
        <strain evidence="2 3">UHCC-0300</strain>
    </source>
</reference>
<sequence>MKTILLIDISTWKGHHEIYFKNILLSLTKSGLFVYASCEDNSALNQWLQELNLQNCHVLEAKLSLIDKLFFKILSLIDNICLNLYPKTTFQFSSIVNLQYTKNLLHQIGKEIPVFFAHADSAIPSIPLWVARLLLPSKWVALSIQPSYQSAISFGKLKSRQHFVAEKLFSLNSCKAVLYLHPVYTKFFETRFQENKFFVLPEIVDVNVTEHSEIANKVQHLASGRKIISITGALLPKRNLQLFLKSVQQLNPDEYFILVVGHLPEQCYSAEEVKIIQELSFKLSVNSYIRCDYYIPNEEEFNELIKISDIIYLQYLKHSSSSNLLSKCIKLRKPVIVGNGYVMQKVVNTYNWQAIVPEEPDKIVEAIIHLAHNFKIDEAKYQQFLIDYAEEKFNLAIEQAIEMINEN</sequence>